<dbReference type="SUPFAM" id="SSF57903">
    <property type="entry name" value="FYVE/PHD zinc finger"/>
    <property type="match status" value="1"/>
</dbReference>
<evidence type="ECO:0000313" key="2">
    <source>
        <dbReference type="Proteomes" id="UP000478052"/>
    </source>
</evidence>
<dbReference type="AlphaFoldDB" id="A0A6G0Y9X4"/>
<dbReference type="InterPro" id="IPR011011">
    <property type="entry name" value="Znf_FYVE_PHD"/>
</dbReference>
<gene>
    <name evidence="1" type="ORF">FWK35_00018522</name>
</gene>
<dbReference type="EMBL" id="VUJU01005231">
    <property type="protein sequence ID" value="KAF0751873.1"/>
    <property type="molecule type" value="Genomic_DNA"/>
</dbReference>
<dbReference type="OrthoDB" id="6609678at2759"/>
<dbReference type="Gene3D" id="3.30.40.10">
    <property type="entry name" value="Zinc/RING finger domain, C3HC4 (zinc finger)"/>
    <property type="match status" value="1"/>
</dbReference>
<comment type="caution">
    <text evidence="1">The sequence shown here is derived from an EMBL/GenBank/DDBJ whole genome shotgun (WGS) entry which is preliminary data.</text>
</comment>
<name>A0A6G0Y9X4_APHCR</name>
<dbReference type="InterPro" id="IPR013083">
    <property type="entry name" value="Znf_RING/FYVE/PHD"/>
</dbReference>
<keyword evidence="2" id="KW-1185">Reference proteome</keyword>
<accession>A0A6G0Y9X4</accession>
<organism evidence="1 2">
    <name type="scientific">Aphis craccivora</name>
    <name type="common">Cowpea aphid</name>
    <dbReference type="NCBI Taxonomy" id="307492"/>
    <lineage>
        <taxon>Eukaryota</taxon>
        <taxon>Metazoa</taxon>
        <taxon>Ecdysozoa</taxon>
        <taxon>Arthropoda</taxon>
        <taxon>Hexapoda</taxon>
        <taxon>Insecta</taxon>
        <taxon>Pterygota</taxon>
        <taxon>Neoptera</taxon>
        <taxon>Paraneoptera</taxon>
        <taxon>Hemiptera</taxon>
        <taxon>Sternorrhyncha</taxon>
        <taxon>Aphidomorpha</taxon>
        <taxon>Aphidoidea</taxon>
        <taxon>Aphididae</taxon>
        <taxon>Aphidini</taxon>
        <taxon>Aphis</taxon>
        <taxon>Aphis</taxon>
    </lineage>
</organism>
<reference evidence="1 2" key="1">
    <citation type="submission" date="2019-08" db="EMBL/GenBank/DDBJ databases">
        <title>Whole genome of Aphis craccivora.</title>
        <authorList>
            <person name="Voronova N.V."/>
            <person name="Shulinski R.S."/>
            <person name="Bandarenka Y.V."/>
            <person name="Zhorov D.G."/>
            <person name="Warner D."/>
        </authorList>
    </citation>
    <scope>NUCLEOTIDE SEQUENCE [LARGE SCALE GENOMIC DNA]</scope>
    <source>
        <strain evidence="1">180601</strain>
        <tissue evidence="1">Whole Body</tissue>
    </source>
</reference>
<dbReference type="Proteomes" id="UP000478052">
    <property type="component" value="Unassembled WGS sequence"/>
</dbReference>
<protein>
    <submittedName>
        <fullName evidence="1">E3 ubiquitin-protein ligase TRAIP-like</fullName>
    </submittedName>
</protein>
<sequence>MTTMLYVICNDDVFEDDNINCSKCTSILHFGCAALRESAFRNMSKTAKQKWSCNKCKSNEICLNKPDSKIVSILTHSDTINVNNEIINNLVKLVNFMSDKFDSFGKQLQELVTTINNIKVENSFLKEENFRLKIEVALLDKRMNVFEQKSIEKFVEIVGVPEVNKEDCIKTVESIAAAVGANISVSKTFRVHSKTTNRFRKIIAELLSIQNKKSMMDNVKKAKLKATKQTTMNILLNFGMSPSTDINVFNDTVKDNSLNNDYPNLLSQNGFSSFINLYTRLPSGQKHACLDHIFVHNEEHLITQINADNPKLTWKLINEISCSKINSNKDEIKNAIFNEQKYDVKNDPMEVSNIFNKFFINMGKKLAKSSNYSEKNYALYRDNELSFDNFFSKKITNIDVINIINNCKDDTTAGTNRQDNNQIIKILDGLVVSYADYTCLHFTDKSWDGAHEKATAGLSKVYQCLCDRNLTLNEEKTMFMRGLVPKQTMRVIYFALNQSILQYGMLVCGGLSDTVLSKLQVNQNNIIRICLKKYSLQGSTNQNYKEMGVLPTKFLYKKIAILFTLKRFTQDKDNNFWMVKEK</sequence>
<evidence type="ECO:0000313" key="1">
    <source>
        <dbReference type="EMBL" id="KAF0751873.1"/>
    </source>
</evidence>
<proteinExistence type="predicted"/>